<dbReference type="AlphaFoldDB" id="A0A810MZW4"/>
<keyword evidence="4" id="KW-1185">Reference proteome</keyword>
<evidence type="ECO:0000313" key="3">
    <source>
        <dbReference type="EMBL" id="BCJ66130.1"/>
    </source>
</evidence>
<evidence type="ECO:0000259" key="2">
    <source>
        <dbReference type="Pfam" id="PF11716"/>
    </source>
</evidence>
<dbReference type="InterPro" id="IPR017517">
    <property type="entry name" value="Maleyloyr_isom"/>
</dbReference>
<dbReference type="PANTHER" id="PTHR40758:SF1">
    <property type="entry name" value="CONSERVED PROTEIN"/>
    <property type="match status" value="1"/>
</dbReference>
<sequence length="253" mass="27494">MSRLHGTKDFWIGALRVEGPAFRTAIAEADPTAAVPSCPDWTVTDLVHHLGSFYGWVAGLVTSGSTEQPAPPATSEGLPTGTAAIDWWQREFDRLIGVLDGLDAESPAWNWAPQPKRVGFWHRRVAHETALRRWDAQTAIVSVEPIEAKLAADGVTELLDTWLPAGQRLSTEPRHGVAQLVAVDADQEWFLRLRGEGVALLDTDTILDSDDPHARLHATGTASDLLLALWGRIGFDVIDVTGDTTLLTALRTG</sequence>
<reference evidence="3" key="1">
    <citation type="submission" date="2020-08" db="EMBL/GenBank/DDBJ databases">
        <title>Whole genome shotgun sequence of Polymorphospora rubra NBRC 101157.</title>
        <authorList>
            <person name="Komaki H."/>
            <person name="Tamura T."/>
        </authorList>
    </citation>
    <scope>NUCLEOTIDE SEQUENCE</scope>
    <source>
        <strain evidence="3">NBRC 101157</strain>
    </source>
</reference>
<dbReference type="Proteomes" id="UP000680866">
    <property type="component" value="Chromosome"/>
</dbReference>
<dbReference type="GO" id="GO:0046872">
    <property type="term" value="F:metal ion binding"/>
    <property type="evidence" value="ECO:0007669"/>
    <property type="project" value="InterPro"/>
</dbReference>
<organism evidence="3 4">
    <name type="scientific">Polymorphospora rubra</name>
    <dbReference type="NCBI Taxonomy" id="338584"/>
    <lineage>
        <taxon>Bacteria</taxon>
        <taxon>Bacillati</taxon>
        <taxon>Actinomycetota</taxon>
        <taxon>Actinomycetes</taxon>
        <taxon>Micromonosporales</taxon>
        <taxon>Micromonosporaceae</taxon>
        <taxon>Polymorphospora</taxon>
    </lineage>
</organism>
<protein>
    <recommendedName>
        <fullName evidence="5">Mycothiol-dependent maleylpyruvate isomerase metal-binding domain-containing protein</fullName>
    </recommendedName>
</protein>
<dbReference type="GO" id="GO:0005886">
    <property type="term" value="C:plasma membrane"/>
    <property type="evidence" value="ECO:0007669"/>
    <property type="project" value="TreeGrafter"/>
</dbReference>
<proteinExistence type="predicted"/>
<dbReference type="Pfam" id="PF11716">
    <property type="entry name" value="MDMPI_N"/>
    <property type="match status" value="1"/>
</dbReference>
<dbReference type="InterPro" id="IPR034660">
    <property type="entry name" value="DinB/YfiT-like"/>
</dbReference>
<dbReference type="PANTHER" id="PTHR40758">
    <property type="entry name" value="CONSERVED PROTEIN"/>
    <property type="match status" value="1"/>
</dbReference>
<dbReference type="Pfam" id="PF07398">
    <property type="entry name" value="MDMPI_C"/>
    <property type="match status" value="1"/>
</dbReference>
<accession>A0A810MZW4</accession>
<dbReference type="RefSeq" id="WP_212826033.1">
    <property type="nucleotide sequence ID" value="NZ_AP023359.1"/>
</dbReference>
<name>A0A810MZW4_9ACTN</name>
<dbReference type="InterPro" id="IPR024344">
    <property type="entry name" value="MDMPI_metal-binding"/>
</dbReference>
<feature type="domain" description="MDMPI C-terminal" evidence="1">
    <location>
        <begin position="150"/>
        <end position="247"/>
    </location>
</feature>
<dbReference type="NCBIfam" id="TIGR03083">
    <property type="entry name" value="maleylpyruvate isomerase family mycothiol-dependent enzyme"/>
    <property type="match status" value="1"/>
</dbReference>
<evidence type="ECO:0000259" key="1">
    <source>
        <dbReference type="Pfam" id="PF07398"/>
    </source>
</evidence>
<dbReference type="KEGG" id="pry:Prubr_31510"/>
<evidence type="ECO:0000313" key="4">
    <source>
        <dbReference type="Proteomes" id="UP000680866"/>
    </source>
</evidence>
<feature type="domain" description="Mycothiol-dependent maleylpyruvate isomerase metal-binding" evidence="2">
    <location>
        <begin position="15"/>
        <end position="137"/>
    </location>
</feature>
<evidence type="ECO:0008006" key="5">
    <source>
        <dbReference type="Google" id="ProtNLM"/>
    </source>
</evidence>
<dbReference type="SUPFAM" id="SSF109854">
    <property type="entry name" value="DinB/YfiT-like putative metalloenzymes"/>
    <property type="match status" value="1"/>
</dbReference>
<dbReference type="EMBL" id="AP023359">
    <property type="protein sequence ID" value="BCJ66130.1"/>
    <property type="molecule type" value="Genomic_DNA"/>
</dbReference>
<dbReference type="InterPro" id="IPR010872">
    <property type="entry name" value="MDMPI_C-term_domain"/>
</dbReference>
<gene>
    <name evidence="3" type="ORF">Prubr_31510</name>
</gene>